<dbReference type="Proteomes" id="UP000813461">
    <property type="component" value="Unassembled WGS sequence"/>
</dbReference>
<evidence type="ECO:0000256" key="1">
    <source>
        <dbReference type="SAM" id="MobiDB-lite"/>
    </source>
</evidence>
<feature type="region of interest" description="Disordered" evidence="1">
    <location>
        <begin position="75"/>
        <end position="95"/>
    </location>
</feature>
<evidence type="ECO:0000313" key="2">
    <source>
        <dbReference type="EMBL" id="KAH7069513.1"/>
    </source>
</evidence>
<sequence>MQPAPILVHHCNCTYNTPISYSPAVFSQNISCAHCGSISTGINVRGKPQEQANMQQDELTQLFSAHMNLSQDVNPHDLQQQQQQEQALQQQQTEAPKQIVYASQHYTHSHHVAPARSVSEPPVKTHIEPSDLEAVLLRNSIDPSLLFPSQVELFQNADDDQRLRLLELWRISPPSGRQGYPAGTDYNMSRQLYDWPPTSLAQEEAMAKLRYERLEAEKAQQEHITQHQQELDQSMAANSLSTSPTTQTAEPYMSSGYEMMARREYEQSAQTEKSLKETSRYNQATDPVYNAGLWQKNVGSVLDMENQYGAYAYAREYGMQSYADEEMVM</sequence>
<dbReference type="EMBL" id="JAGMVJ010000029">
    <property type="protein sequence ID" value="KAH7069513.1"/>
    <property type="molecule type" value="Genomic_DNA"/>
</dbReference>
<organism evidence="2 3">
    <name type="scientific">Paraphoma chrysanthemicola</name>
    <dbReference type="NCBI Taxonomy" id="798071"/>
    <lineage>
        <taxon>Eukaryota</taxon>
        <taxon>Fungi</taxon>
        <taxon>Dikarya</taxon>
        <taxon>Ascomycota</taxon>
        <taxon>Pezizomycotina</taxon>
        <taxon>Dothideomycetes</taxon>
        <taxon>Pleosporomycetidae</taxon>
        <taxon>Pleosporales</taxon>
        <taxon>Pleosporineae</taxon>
        <taxon>Phaeosphaeriaceae</taxon>
        <taxon>Paraphoma</taxon>
    </lineage>
</organism>
<feature type="compositionally biased region" description="Low complexity" evidence="1">
    <location>
        <begin position="78"/>
        <end position="95"/>
    </location>
</feature>
<gene>
    <name evidence="2" type="ORF">FB567DRAFT_225337</name>
</gene>
<evidence type="ECO:0000313" key="3">
    <source>
        <dbReference type="Proteomes" id="UP000813461"/>
    </source>
</evidence>
<protein>
    <submittedName>
        <fullName evidence="2">Uncharacterized protein</fullName>
    </submittedName>
</protein>
<comment type="caution">
    <text evidence="2">The sequence shown here is derived from an EMBL/GenBank/DDBJ whole genome shotgun (WGS) entry which is preliminary data.</text>
</comment>
<keyword evidence="3" id="KW-1185">Reference proteome</keyword>
<proteinExistence type="predicted"/>
<dbReference type="AlphaFoldDB" id="A0A8K0VSS0"/>
<name>A0A8K0VSS0_9PLEO</name>
<accession>A0A8K0VSS0</accession>
<dbReference type="OrthoDB" id="5357075at2759"/>
<reference evidence="2" key="1">
    <citation type="journal article" date="2021" name="Nat. Commun.">
        <title>Genetic determinants of endophytism in the Arabidopsis root mycobiome.</title>
        <authorList>
            <person name="Mesny F."/>
            <person name="Miyauchi S."/>
            <person name="Thiergart T."/>
            <person name="Pickel B."/>
            <person name="Atanasova L."/>
            <person name="Karlsson M."/>
            <person name="Huettel B."/>
            <person name="Barry K.W."/>
            <person name="Haridas S."/>
            <person name="Chen C."/>
            <person name="Bauer D."/>
            <person name="Andreopoulos W."/>
            <person name="Pangilinan J."/>
            <person name="LaButti K."/>
            <person name="Riley R."/>
            <person name="Lipzen A."/>
            <person name="Clum A."/>
            <person name="Drula E."/>
            <person name="Henrissat B."/>
            <person name="Kohler A."/>
            <person name="Grigoriev I.V."/>
            <person name="Martin F.M."/>
            <person name="Hacquard S."/>
        </authorList>
    </citation>
    <scope>NUCLEOTIDE SEQUENCE</scope>
    <source>
        <strain evidence="2">MPI-SDFR-AT-0120</strain>
    </source>
</reference>